<dbReference type="Gene3D" id="1.20.120.80">
    <property type="entry name" value="Cytochrome c oxidase, subunit III, four-helix bundle"/>
    <property type="match status" value="1"/>
</dbReference>
<dbReference type="PANTHER" id="PTHR11403">
    <property type="entry name" value="CYTOCHROME C OXIDASE SUBUNIT III"/>
    <property type="match status" value="1"/>
</dbReference>
<evidence type="ECO:0000256" key="4">
    <source>
        <dbReference type="ARBA" id="ARBA00022692"/>
    </source>
</evidence>
<dbReference type="InterPro" id="IPR000298">
    <property type="entry name" value="Cyt_c_oxidase-like_su3"/>
</dbReference>
<feature type="transmembrane region" description="Helical" evidence="9">
    <location>
        <begin position="196"/>
        <end position="214"/>
    </location>
</feature>
<dbReference type="InterPro" id="IPR013833">
    <property type="entry name" value="Cyt_c_oxidase_su3_a-hlx"/>
</dbReference>
<dbReference type="GO" id="GO:0005886">
    <property type="term" value="C:plasma membrane"/>
    <property type="evidence" value="ECO:0007669"/>
    <property type="project" value="UniProtKB-SubCell"/>
</dbReference>
<evidence type="ECO:0000256" key="3">
    <source>
        <dbReference type="ARBA" id="ARBA00022475"/>
    </source>
</evidence>
<protein>
    <submittedName>
        <fullName evidence="11">Cytochrome c oxidase subunit 3</fullName>
    </submittedName>
</protein>
<dbReference type="PANTHER" id="PTHR11403:SF2">
    <property type="entry name" value="CYTOCHROME BO(3) UBIQUINOL OXIDASE SUBUNIT 3"/>
    <property type="match status" value="1"/>
</dbReference>
<evidence type="ECO:0000256" key="9">
    <source>
        <dbReference type="SAM" id="Phobius"/>
    </source>
</evidence>
<gene>
    <name evidence="11" type="ORF">MUN82_08225</name>
</gene>
<sequence>MNSDFGKERQGRIGANRSAPSPRPARVPLSLLLLYLGLVGSLVLFVVLITAYAQTRFLSGVPSGLHPFPRYFSISTVVLLASSYTLSQAQRLYREDDVKNLARCLGATLLLGLAFAGLQTLGWHELQVQGVFFRDKPSGTYVYLISAIHVMHLLGGVLFLTLLFLRAQHASRDSIRTLLFIRDPYRRLQLKLMSTYWHFVDVLWVLLFCAFLFLY</sequence>
<organism evidence="11 12">
    <name type="scientific">Hymenobacter aerilatus</name>
    <dbReference type="NCBI Taxonomy" id="2932251"/>
    <lineage>
        <taxon>Bacteria</taxon>
        <taxon>Pseudomonadati</taxon>
        <taxon>Bacteroidota</taxon>
        <taxon>Cytophagia</taxon>
        <taxon>Cytophagales</taxon>
        <taxon>Hymenobacteraceae</taxon>
        <taxon>Hymenobacter</taxon>
    </lineage>
</organism>
<feature type="transmembrane region" description="Helical" evidence="9">
    <location>
        <begin position="101"/>
        <end position="121"/>
    </location>
</feature>
<dbReference type="GO" id="GO:0019646">
    <property type="term" value="P:aerobic electron transport chain"/>
    <property type="evidence" value="ECO:0007669"/>
    <property type="project" value="InterPro"/>
</dbReference>
<evidence type="ECO:0000256" key="5">
    <source>
        <dbReference type="ARBA" id="ARBA00022989"/>
    </source>
</evidence>
<evidence type="ECO:0000256" key="6">
    <source>
        <dbReference type="ARBA" id="ARBA00023136"/>
    </source>
</evidence>
<evidence type="ECO:0000313" key="11">
    <source>
        <dbReference type="EMBL" id="UOR07073.1"/>
    </source>
</evidence>
<feature type="transmembrane region" description="Helical" evidence="9">
    <location>
        <begin position="31"/>
        <end position="51"/>
    </location>
</feature>
<comment type="subcellular location">
    <subcellularLocation>
        <location evidence="1 7">Cell membrane</location>
        <topology evidence="1 7">Multi-pass membrane protein</topology>
    </subcellularLocation>
</comment>
<dbReference type="EMBL" id="CP095053">
    <property type="protein sequence ID" value="UOR07073.1"/>
    <property type="molecule type" value="Genomic_DNA"/>
</dbReference>
<dbReference type="Pfam" id="PF00510">
    <property type="entry name" value="COX3"/>
    <property type="match status" value="1"/>
</dbReference>
<feature type="transmembrane region" description="Helical" evidence="9">
    <location>
        <begin position="71"/>
        <end position="89"/>
    </location>
</feature>
<keyword evidence="5 9" id="KW-1133">Transmembrane helix</keyword>
<reference evidence="11 12" key="1">
    <citation type="submission" date="2022-04" db="EMBL/GenBank/DDBJ databases">
        <title>Hymenobacter sp. isolated from the air.</title>
        <authorList>
            <person name="Won M."/>
            <person name="Lee C.-M."/>
            <person name="Woen H.-Y."/>
            <person name="Kwon S.-W."/>
        </authorList>
    </citation>
    <scope>NUCLEOTIDE SEQUENCE [LARGE SCALE GENOMIC DNA]</scope>
    <source>
        <strain evidence="12">5413 J-13</strain>
    </source>
</reference>
<evidence type="ECO:0000256" key="1">
    <source>
        <dbReference type="ARBA" id="ARBA00004651"/>
    </source>
</evidence>
<evidence type="ECO:0000313" key="12">
    <source>
        <dbReference type="Proteomes" id="UP000829925"/>
    </source>
</evidence>
<evidence type="ECO:0000256" key="8">
    <source>
        <dbReference type="SAM" id="MobiDB-lite"/>
    </source>
</evidence>
<dbReference type="InterPro" id="IPR024791">
    <property type="entry name" value="Cyt_c/ubiquinol_Oxase_su3"/>
</dbReference>
<evidence type="ECO:0000256" key="2">
    <source>
        <dbReference type="ARBA" id="ARBA00010581"/>
    </source>
</evidence>
<dbReference type="RefSeq" id="WP_245096546.1">
    <property type="nucleotide sequence ID" value="NZ_CP095053.1"/>
</dbReference>
<name>A0A8T9T280_9BACT</name>
<feature type="region of interest" description="Disordered" evidence="8">
    <location>
        <begin position="1"/>
        <end position="23"/>
    </location>
</feature>
<dbReference type="PROSITE" id="PS50253">
    <property type="entry name" value="COX3"/>
    <property type="match status" value="1"/>
</dbReference>
<feature type="compositionally biased region" description="Basic and acidic residues" evidence="8">
    <location>
        <begin position="1"/>
        <end position="11"/>
    </location>
</feature>
<keyword evidence="6 9" id="KW-0472">Membrane</keyword>
<keyword evidence="3" id="KW-1003">Cell membrane</keyword>
<comment type="similarity">
    <text evidence="2 7">Belongs to the cytochrome c oxidase subunit 3 family.</text>
</comment>
<dbReference type="AlphaFoldDB" id="A0A8T9T280"/>
<evidence type="ECO:0000256" key="7">
    <source>
        <dbReference type="RuleBase" id="RU003376"/>
    </source>
</evidence>
<dbReference type="Proteomes" id="UP000829925">
    <property type="component" value="Chromosome"/>
</dbReference>
<proteinExistence type="inferred from homology"/>
<keyword evidence="4 7" id="KW-0812">Transmembrane</keyword>
<feature type="transmembrane region" description="Helical" evidence="9">
    <location>
        <begin position="141"/>
        <end position="165"/>
    </location>
</feature>
<dbReference type="GO" id="GO:0004129">
    <property type="term" value="F:cytochrome-c oxidase activity"/>
    <property type="evidence" value="ECO:0007669"/>
    <property type="project" value="InterPro"/>
</dbReference>
<keyword evidence="12" id="KW-1185">Reference proteome</keyword>
<dbReference type="SUPFAM" id="SSF81452">
    <property type="entry name" value="Cytochrome c oxidase subunit III-like"/>
    <property type="match status" value="1"/>
</dbReference>
<evidence type="ECO:0000259" key="10">
    <source>
        <dbReference type="PROSITE" id="PS50253"/>
    </source>
</evidence>
<accession>A0A8T9T280</accession>
<dbReference type="KEGG" id="haei:MUN82_08225"/>
<dbReference type="InterPro" id="IPR035973">
    <property type="entry name" value="Cyt_c_oxidase_su3-like_sf"/>
</dbReference>
<feature type="domain" description="Heme-copper oxidase subunit III family profile" evidence="10">
    <location>
        <begin position="34"/>
        <end position="215"/>
    </location>
</feature>